<evidence type="ECO:0000313" key="2">
    <source>
        <dbReference type="Proteomes" id="UP000256779"/>
    </source>
</evidence>
<dbReference type="Proteomes" id="UP000256779">
    <property type="component" value="Unassembled WGS sequence"/>
</dbReference>
<dbReference type="EMBL" id="QREG01000004">
    <property type="protein sequence ID" value="REE01291.1"/>
    <property type="molecule type" value="Genomic_DNA"/>
</dbReference>
<organism evidence="1 2">
    <name type="scientific">Marinoscillum furvescens DSM 4134</name>
    <dbReference type="NCBI Taxonomy" id="1122208"/>
    <lineage>
        <taxon>Bacteria</taxon>
        <taxon>Pseudomonadati</taxon>
        <taxon>Bacteroidota</taxon>
        <taxon>Cytophagia</taxon>
        <taxon>Cytophagales</taxon>
        <taxon>Reichenbachiellaceae</taxon>
        <taxon>Marinoscillum</taxon>
    </lineage>
</organism>
<comment type="caution">
    <text evidence="1">The sequence shown here is derived from an EMBL/GenBank/DDBJ whole genome shotgun (WGS) entry which is preliminary data.</text>
</comment>
<gene>
    <name evidence="1" type="ORF">C7460_104311</name>
</gene>
<proteinExistence type="predicted"/>
<evidence type="ECO:0000313" key="1">
    <source>
        <dbReference type="EMBL" id="REE01291.1"/>
    </source>
</evidence>
<dbReference type="AlphaFoldDB" id="A0A3D9L845"/>
<protein>
    <submittedName>
        <fullName evidence="1">Uncharacterized protein</fullName>
    </submittedName>
</protein>
<reference evidence="1 2" key="1">
    <citation type="submission" date="2018-07" db="EMBL/GenBank/DDBJ databases">
        <title>Genomic Encyclopedia of Type Strains, Phase IV (KMG-IV): sequencing the most valuable type-strain genomes for metagenomic binning, comparative biology and taxonomic classification.</title>
        <authorList>
            <person name="Goeker M."/>
        </authorList>
    </citation>
    <scope>NUCLEOTIDE SEQUENCE [LARGE SCALE GENOMIC DNA]</scope>
    <source>
        <strain evidence="1 2">DSM 4134</strain>
    </source>
</reference>
<name>A0A3D9L845_MARFU</name>
<accession>A0A3D9L845</accession>
<sequence>MLVQANSLRKGLLMQYSGIVITLVLNQNTKTYDYTNQSLENVPGLCDGHAFYRSGDIM</sequence>
<keyword evidence="2" id="KW-1185">Reference proteome</keyword>